<organism evidence="1">
    <name type="scientific">Arundo donax</name>
    <name type="common">Giant reed</name>
    <name type="synonym">Donax arundinaceus</name>
    <dbReference type="NCBI Taxonomy" id="35708"/>
    <lineage>
        <taxon>Eukaryota</taxon>
        <taxon>Viridiplantae</taxon>
        <taxon>Streptophyta</taxon>
        <taxon>Embryophyta</taxon>
        <taxon>Tracheophyta</taxon>
        <taxon>Spermatophyta</taxon>
        <taxon>Magnoliopsida</taxon>
        <taxon>Liliopsida</taxon>
        <taxon>Poales</taxon>
        <taxon>Poaceae</taxon>
        <taxon>PACMAD clade</taxon>
        <taxon>Arundinoideae</taxon>
        <taxon>Arundineae</taxon>
        <taxon>Arundo</taxon>
    </lineage>
</organism>
<name>A0A0A9RH15_ARUDO</name>
<accession>A0A0A9RH15</accession>
<reference evidence="1" key="1">
    <citation type="submission" date="2014-09" db="EMBL/GenBank/DDBJ databases">
        <authorList>
            <person name="Magalhaes I.L.F."/>
            <person name="Oliveira U."/>
            <person name="Santos F.R."/>
            <person name="Vidigal T.H.D.A."/>
            <person name="Brescovit A.D."/>
            <person name="Santos A.J."/>
        </authorList>
    </citation>
    <scope>NUCLEOTIDE SEQUENCE</scope>
    <source>
        <tissue evidence="1">Shoot tissue taken approximately 20 cm above the soil surface</tissue>
    </source>
</reference>
<proteinExistence type="predicted"/>
<evidence type="ECO:0000313" key="1">
    <source>
        <dbReference type="EMBL" id="JAD51716.1"/>
    </source>
</evidence>
<reference evidence="1" key="2">
    <citation type="journal article" date="2015" name="Data Brief">
        <title>Shoot transcriptome of the giant reed, Arundo donax.</title>
        <authorList>
            <person name="Barrero R.A."/>
            <person name="Guerrero F.D."/>
            <person name="Moolhuijzen P."/>
            <person name="Goolsby J.A."/>
            <person name="Tidwell J."/>
            <person name="Bellgard S.E."/>
            <person name="Bellgard M.I."/>
        </authorList>
    </citation>
    <scope>NUCLEOTIDE SEQUENCE</scope>
    <source>
        <tissue evidence="1">Shoot tissue taken approximately 20 cm above the soil surface</tissue>
    </source>
</reference>
<sequence length="15" mass="1641">MHPGHKDRSCTSNGN</sequence>
<protein>
    <submittedName>
        <fullName evidence="1">Uncharacterized protein</fullName>
    </submittedName>
</protein>
<dbReference type="EMBL" id="GBRH01246179">
    <property type="protein sequence ID" value="JAD51716.1"/>
    <property type="molecule type" value="Transcribed_RNA"/>
</dbReference>